<feature type="chain" id="PRO_5047465017" evidence="5">
    <location>
        <begin position="25"/>
        <end position="112"/>
    </location>
</feature>
<gene>
    <name evidence="7" type="ORF">HA052_26355</name>
</gene>
<dbReference type="Proteomes" id="UP001515641">
    <property type="component" value="Unassembled WGS sequence"/>
</dbReference>
<dbReference type="EMBL" id="JAAOMA010000084">
    <property type="protein sequence ID" value="NHR08714.1"/>
    <property type="molecule type" value="Genomic_DNA"/>
</dbReference>
<evidence type="ECO:0000256" key="4">
    <source>
        <dbReference type="PROSITE-ProRule" id="PRU00433"/>
    </source>
</evidence>
<dbReference type="InterPro" id="IPR036909">
    <property type="entry name" value="Cyt_c-like_dom_sf"/>
</dbReference>
<dbReference type="InterPro" id="IPR009056">
    <property type="entry name" value="Cyt_c-like_dom"/>
</dbReference>
<evidence type="ECO:0000313" key="8">
    <source>
        <dbReference type="Proteomes" id="UP001515641"/>
    </source>
</evidence>
<evidence type="ECO:0000256" key="5">
    <source>
        <dbReference type="SAM" id="SignalP"/>
    </source>
</evidence>
<evidence type="ECO:0000256" key="2">
    <source>
        <dbReference type="ARBA" id="ARBA00022723"/>
    </source>
</evidence>
<keyword evidence="1 4" id="KW-0349">Heme</keyword>
<evidence type="ECO:0000259" key="6">
    <source>
        <dbReference type="PROSITE" id="PS51007"/>
    </source>
</evidence>
<sequence length="112" mass="11622">MGAESLTRIAAALLLLCGVAVAVAAPVAPAPERAAQLRHLARQDCGACHGLSLRGGLGSPLTPEALKDKPDAGLAAVILAGRPGTPMPPWRPFLTEEEAIWLVYWLKQGAPP</sequence>
<evidence type="ECO:0000256" key="3">
    <source>
        <dbReference type="ARBA" id="ARBA00023004"/>
    </source>
</evidence>
<evidence type="ECO:0000313" key="7">
    <source>
        <dbReference type="EMBL" id="NHR08714.1"/>
    </source>
</evidence>
<dbReference type="PROSITE" id="PS51007">
    <property type="entry name" value="CYTC"/>
    <property type="match status" value="1"/>
</dbReference>
<comment type="caution">
    <text evidence="7">The sequence shown here is derived from an EMBL/GenBank/DDBJ whole genome shotgun (WGS) entry which is preliminary data.</text>
</comment>
<reference evidence="7 8" key="1">
    <citation type="submission" date="2020-03" db="EMBL/GenBank/DDBJ databases">
        <title>Draft genome sequence of environmentally isolated cultures.</title>
        <authorList>
            <person name="Wilson H.S."/>
            <person name="De Leon M.E."/>
        </authorList>
    </citation>
    <scope>NUCLEOTIDE SEQUENCE [LARGE SCALE GENOMIC DNA]</scope>
    <source>
        <strain evidence="7 8">HSC-31F16</strain>
    </source>
</reference>
<protein>
    <submittedName>
        <fullName evidence="7">Cytochrome c</fullName>
    </submittedName>
</protein>
<organism evidence="7 8">
    <name type="scientific">Chromobacterium fluminis</name>
    <dbReference type="NCBI Taxonomy" id="3044269"/>
    <lineage>
        <taxon>Bacteria</taxon>
        <taxon>Pseudomonadati</taxon>
        <taxon>Pseudomonadota</taxon>
        <taxon>Betaproteobacteria</taxon>
        <taxon>Neisseriales</taxon>
        <taxon>Chromobacteriaceae</taxon>
        <taxon>Chromobacterium</taxon>
    </lineage>
</organism>
<dbReference type="RefSeq" id="WP_166454315.1">
    <property type="nucleotide sequence ID" value="NZ_JAAOMA010000084.1"/>
</dbReference>
<dbReference type="Pfam" id="PF13442">
    <property type="entry name" value="Cytochrome_CBB3"/>
    <property type="match status" value="1"/>
</dbReference>
<keyword evidence="8" id="KW-1185">Reference proteome</keyword>
<feature type="domain" description="Cytochrome c" evidence="6">
    <location>
        <begin position="29"/>
        <end position="110"/>
    </location>
</feature>
<keyword evidence="3 4" id="KW-0408">Iron</keyword>
<evidence type="ECO:0000256" key="1">
    <source>
        <dbReference type="ARBA" id="ARBA00022617"/>
    </source>
</evidence>
<dbReference type="SUPFAM" id="SSF46626">
    <property type="entry name" value="Cytochrome c"/>
    <property type="match status" value="1"/>
</dbReference>
<name>A0ABX0LGM8_9NEIS</name>
<accession>A0ABX0LGM8</accession>
<dbReference type="Gene3D" id="1.10.760.10">
    <property type="entry name" value="Cytochrome c-like domain"/>
    <property type="match status" value="1"/>
</dbReference>
<keyword evidence="5" id="KW-0732">Signal</keyword>
<keyword evidence="2 4" id="KW-0479">Metal-binding</keyword>
<feature type="signal peptide" evidence="5">
    <location>
        <begin position="1"/>
        <end position="24"/>
    </location>
</feature>
<proteinExistence type="predicted"/>